<proteinExistence type="predicted"/>
<feature type="domain" description="ABC3 transporter permease C-terminal" evidence="7">
    <location>
        <begin position="200"/>
        <end position="310"/>
    </location>
</feature>
<feature type="transmembrane region" description="Helical" evidence="6">
    <location>
        <begin position="696"/>
        <end position="718"/>
    </location>
</feature>
<keyword evidence="2" id="KW-1003">Cell membrane</keyword>
<dbReference type="InterPro" id="IPR003838">
    <property type="entry name" value="ABC3_permease_C"/>
</dbReference>
<evidence type="ECO:0000256" key="3">
    <source>
        <dbReference type="ARBA" id="ARBA00022692"/>
    </source>
</evidence>
<dbReference type="Proteomes" id="UP001500620">
    <property type="component" value="Unassembled WGS sequence"/>
</dbReference>
<keyword evidence="3 6" id="KW-0812">Transmembrane</keyword>
<name>A0ABP8DF30_9ACTN</name>
<evidence type="ECO:0000256" key="6">
    <source>
        <dbReference type="SAM" id="Phobius"/>
    </source>
</evidence>
<feature type="transmembrane region" description="Helical" evidence="6">
    <location>
        <begin position="357"/>
        <end position="380"/>
    </location>
</feature>
<dbReference type="PANTHER" id="PTHR30287">
    <property type="entry name" value="MEMBRANE COMPONENT OF PREDICTED ABC SUPERFAMILY METABOLITE UPTAKE TRANSPORTER"/>
    <property type="match status" value="1"/>
</dbReference>
<evidence type="ECO:0000313" key="9">
    <source>
        <dbReference type="Proteomes" id="UP001500620"/>
    </source>
</evidence>
<comment type="subcellular location">
    <subcellularLocation>
        <location evidence="1">Cell membrane</location>
        <topology evidence="1">Multi-pass membrane protein</topology>
    </subcellularLocation>
</comment>
<evidence type="ECO:0000256" key="1">
    <source>
        <dbReference type="ARBA" id="ARBA00004651"/>
    </source>
</evidence>
<feature type="transmembrane region" description="Helical" evidence="6">
    <location>
        <begin position="238"/>
        <end position="264"/>
    </location>
</feature>
<feature type="transmembrane region" description="Helical" evidence="6">
    <location>
        <begin position="20"/>
        <end position="44"/>
    </location>
</feature>
<evidence type="ECO:0000259" key="7">
    <source>
        <dbReference type="Pfam" id="PF02687"/>
    </source>
</evidence>
<comment type="caution">
    <text evidence="8">The sequence shown here is derived from an EMBL/GenBank/DDBJ whole genome shotgun (WGS) entry which is preliminary data.</text>
</comment>
<dbReference type="PANTHER" id="PTHR30287:SF2">
    <property type="entry name" value="BLL1001 PROTEIN"/>
    <property type="match status" value="1"/>
</dbReference>
<keyword evidence="9" id="KW-1185">Reference proteome</keyword>
<feature type="transmembrane region" description="Helical" evidence="6">
    <location>
        <begin position="611"/>
        <end position="632"/>
    </location>
</feature>
<feature type="transmembrane region" description="Helical" evidence="6">
    <location>
        <begin position="653"/>
        <end position="676"/>
    </location>
</feature>
<feature type="transmembrane region" description="Helical" evidence="6">
    <location>
        <begin position="329"/>
        <end position="351"/>
    </location>
</feature>
<dbReference type="InterPro" id="IPR038766">
    <property type="entry name" value="Membrane_comp_ABC_pdt"/>
</dbReference>
<keyword evidence="4 6" id="KW-1133">Transmembrane helix</keyword>
<accession>A0ABP8DF30</accession>
<sequence>MIRLAILLAFAGGREQFVRLVVTAAGVGLGVVLLLLAAVALPAFKAHEARAGWTDTSVHNVRPAQDESRTDPLLWRMRDDGFAGRDLLRVDVAPLGPHSPVPPGISRLPGPGELAVSPALQRLMVDVPAAQLADRFPGRVVATVGGAALQGPDSLVVFVGYDPAQLTGQPGVIQVRSIEGEPRNAAPTRFGRVVIGIGAAALLVPILVLIGTATRLAAARREERLAAMRLVGALPRQVRTIAAIEAAVSALCGSALGFAVFVIARPYAARIDLDGSPFFPSDLRLTWSSAALVGLGVPALSAVAALVSLRAVQMSPLGVTRKASRKPAAWWRVGPLAVGAFGFVTTLPMLTNTQGDGALWLLAAVTALLILGIVIIGPWLTTGVGKVLIWTSRRAATTLAGHRLTADPSASFRSISGLVLTVFLVTVISALSASTLAGLPDPGRIMLPPGTVGTDFADHNAVPLSADRTNALVAQLHTIPGVTAVVDLRTNAGSVARDNDPVRVVTRCANLRAAALADCPDPAATVSVDARGLGGGDVGDVRVDTAAATDSLPMLGLLVTTDARTSVIESVRTAIEAATNDDAPKLPWTLGELKGQNNHQLDLMTRIGNTVLLVTLVIAGFSLAVSVAGGLVERKRPFALLRLAGMRSRDLSRVLIVEIAAPLIGIAATSVLFGLAVAADVLRVNHMPWEPPGSGYWWTLGAGLATALTVALAATIPLRRITSLETARFE</sequence>
<evidence type="ECO:0000256" key="2">
    <source>
        <dbReference type="ARBA" id="ARBA00022475"/>
    </source>
</evidence>
<reference evidence="9" key="1">
    <citation type="journal article" date="2019" name="Int. J. Syst. Evol. Microbiol.">
        <title>The Global Catalogue of Microorganisms (GCM) 10K type strain sequencing project: providing services to taxonomists for standard genome sequencing and annotation.</title>
        <authorList>
            <consortium name="The Broad Institute Genomics Platform"/>
            <consortium name="The Broad Institute Genome Sequencing Center for Infectious Disease"/>
            <person name="Wu L."/>
            <person name="Ma J."/>
        </authorList>
    </citation>
    <scope>NUCLEOTIDE SEQUENCE [LARGE SCALE GENOMIC DNA]</scope>
    <source>
        <strain evidence="9">JCM 17441</strain>
    </source>
</reference>
<feature type="transmembrane region" description="Helical" evidence="6">
    <location>
        <begin position="193"/>
        <end position="217"/>
    </location>
</feature>
<gene>
    <name evidence="8" type="ORF">GCM10022255_059380</name>
</gene>
<keyword evidence="5 6" id="KW-0472">Membrane</keyword>
<feature type="transmembrane region" description="Helical" evidence="6">
    <location>
        <begin position="418"/>
        <end position="439"/>
    </location>
</feature>
<dbReference type="Pfam" id="PF02687">
    <property type="entry name" value="FtsX"/>
    <property type="match status" value="2"/>
</dbReference>
<evidence type="ECO:0000256" key="5">
    <source>
        <dbReference type="ARBA" id="ARBA00023136"/>
    </source>
</evidence>
<protein>
    <submittedName>
        <fullName evidence="8">ABC transporter permease</fullName>
    </submittedName>
</protein>
<feature type="domain" description="ABC3 transporter permease C-terminal" evidence="7">
    <location>
        <begin position="610"/>
        <end position="724"/>
    </location>
</feature>
<organism evidence="8 9">
    <name type="scientific">Dactylosporangium darangshiense</name>
    <dbReference type="NCBI Taxonomy" id="579108"/>
    <lineage>
        <taxon>Bacteria</taxon>
        <taxon>Bacillati</taxon>
        <taxon>Actinomycetota</taxon>
        <taxon>Actinomycetes</taxon>
        <taxon>Micromonosporales</taxon>
        <taxon>Micromonosporaceae</taxon>
        <taxon>Dactylosporangium</taxon>
    </lineage>
</organism>
<evidence type="ECO:0000313" key="8">
    <source>
        <dbReference type="EMBL" id="GAA4254489.1"/>
    </source>
</evidence>
<feature type="transmembrane region" description="Helical" evidence="6">
    <location>
        <begin position="284"/>
        <end position="309"/>
    </location>
</feature>
<dbReference type="EMBL" id="BAABAT010000018">
    <property type="protein sequence ID" value="GAA4254489.1"/>
    <property type="molecule type" value="Genomic_DNA"/>
</dbReference>
<evidence type="ECO:0000256" key="4">
    <source>
        <dbReference type="ARBA" id="ARBA00022989"/>
    </source>
</evidence>
<dbReference type="RefSeq" id="WP_345131502.1">
    <property type="nucleotide sequence ID" value="NZ_BAABAT010000018.1"/>
</dbReference>